<proteinExistence type="predicted"/>
<dbReference type="EMBL" id="CP022983">
    <property type="protein sequence ID" value="ASV69773.1"/>
    <property type="molecule type" value="Genomic_DNA"/>
</dbReference>
<dbReference type="KEGG" id="bko:CKF48_22175"/>
<dbReference type="Proteomes" id="UP000215137">
    <property type="component" value="Chromosome"/>
</dbReference>
<organism evidence="1 2">
    <name type="scientific">Cytobacillus kochii</name>
    <dbReference type="NCBI Taxonomy" id="859143"/>
    <lineage>
        <taxon>Bacteria</taxon>
        <taxon>Bacillati</taxon>
        <taxon>Bacillota</taxon>
        <taxon>Bacilli</taxon>
        <taxon>Bacillales</taxon>
        <taxon>Bacillaceae</taxon>
        <taxon>Cytobacillus</taxon>
    </lineage>
</organism>
<dbReference type="RefSeq" id="WP_095373337.1">
    <property type="nucleotide sequence ID" value="NZ_CANMJM010000002.1"/>
</dbReference>
<dbReference type="AlphaFoldDB" id="A0A248TNH2"/>
<evidence type="ECO:0000313" key="1">
    <source>
        <dbReference type="EMBL" id="ASV69773.1"/>
    </source>
</evidence>
<evidence type="ECO:0008006" key="3">
    <source>
        <dbReference type="Google" id="ProtNLM"/>
    </source>
</evidence>
<reference evidence="1 2" key="1">
    <citation type="submission" date="2017-08" db="EMBL/GenBank/DDBJ databases">
        <title>Complete Genome Sequence of Bacillus kochii Oregon-R-modENCODE STRAIN BDGP4, isolated from Drosophila melanogaster gut.</title>
        <authorList>
            <person name="Wan K.H."/>
            <person name="Yu C."/>
            <person name="Park S."/>
            <person name="Hammonds A.S."/>
            <person name="Booth B.W."/>
            <person name="Celniker S.E."/>
        </authorList>
    </citation>
    <scope>NUCLEOTIDE SEQUENCE [LARGE SCALE GENOMIC DNA]</scope>
    <source>
        <strain evidence="1 2">BDGP4</strain>
    </source>
</reference>
<name>A0A248TNH2_9BACI</name>
<sequence>MNMEWQSWFESMFLDPLTSFLDESIFRIDVFDTESAYIIEALIEEDRYHHVQVIPTGDELIISAVAKSDGATYSRKLMLPHITTPLRIVHQHSILEIFIDK</sequence>
<evidence type="ECO:0000313" key="2">
    <source>
        <dbReference type="Proteomes" id="UP000215137"/>
    </source>
</evidence>
<protein>
    <recommendedName>
        <fullName evidence="3">ArsA HSP20-like domain-containing protein</fullName>
    </recommendedName>
</protein>
<keyword evidence="2" id="KW-1185">Reference proteome</keyword>
<gene>
    <name evidence="1" type="ORF">CKF48_22175</name>
</gene>
<accession>A0A248TNH2</accession>
<dbReference type="OrthoDB" id="2942082at2"/>